<dbReference type="EMBL" id="CP076607">
    <property type="protein sequence ID" value="QWU13454.1"/>
    <property type="molecule type" value="Genomic_DNA"/>
</dbReference>
<keyword evidence="2" id="KW-1185">Reference proteome</keyword>
<evidence type="ECO:0000313" key="1">
    <source>
        <dbReference type="EMBL" id="QWU13454.1"/>
    </source>
</evidence>
<evidence type="ECO:0000313" key="2">
    <source>
        <dbReference type="Proteomes" id="UP000683429"/>
    </source>
</evidence>
<protein>
    <submittedName>
        <fullName evidence="1">Uncharacterized protein</fullName>
    </submittedName>
</protein>
<sequence length="56" mass="6069">MKSIDMIRYAADNLEIPSHSTNCLIVSIALKIPLTSREMCGQSAAQAAIHVLKQSV</sequence>
<dbReference type="RefSeq" id="WP_216700373.1">
    <property type="nucleotide sequence ID" value="NZ_CP076607.1"/>
</dbReference>
<reference evidence="1 2" key="1">
    <citation type="submission" date="2021-06" db="EMBL/GenBank/DDBJ databases">
        <title>Whole genome sequence of Paenibacillus sophorae DSM23020 for comparative genomics.</title>
        <authorList>
            <person name="Kim M.-J."/>
            <person name="Lee G."/>
            <person name="Shin J.-H."/>
        </authorList>
    </citation>
    <scope>NUCLEOTIDE SEQUENCE [LARGE SCALE GENOMIC DNA]</scope>
    <source>
        <strain evidence="1 2">DSM 23020</strain>
    </source>
</reference>
<dbReference type="Proteomes" id="UP000683429">
    <property type="component" value="Chromosome"/>
</dbReference>
<accession>A0ABX8H6B3</accession>
<organism evidence="1 2">
    <name type="scientific">Paenibacillus sophorae</name>
    <dbReference type="NCBI Taxonomy" id="1333845"/>
    <lineage>
        <taxon>Bacteria</taxon>
        <taxon>Bacillati</taxon>
        <taxon>Bacillota</taxon>
        <taxon>Bacilli</taxon>
        <taxon>Bacillales</taxon>
        <taxon>Paenibacillaceae</taxon>
        <taxon>Paenibacillus</taxon>
    </lineage>
</organism>
<gene>
    <name evidence="1" type="ORF">KP014_15770</name>
</gene>
<proteinExistence type="predicted"/>
<name>A0ABX8H6B3_9BACL</name>